<evidence type="ECO:0000259" key="2">
    <source>
        <dbReference type="Pfam" id="PF26456"/>
    </source>
</evidence>
<dbReference type="RefSeq" id="WP_245883327.1">
    <property type="nucleotide sequence ID" value="NZ_CP025066.1"/>
</dbReference>
<gene>
    <name evidence="3" type="ORF">AArcSl_0278</name>
</gene>
<evidence type="ECO:0000313" key="3">
    <source>
        <dbReference type="EMBL" id="AUX07933.1"/>
    </source>
</evidence>
<dbReference type="Pfam" id="PF26456">
    <property type="entry name" value="DUF8135"/>
    <property type="match status" value="1"/>
</dbReference>
<dbReference type="InterPro" id="IPR058448">
    <property type="entry name" value="DUF8135"/>
</dbReference>
<protein>
    <recommendedName>
        <fullName evidence="2">DUF8135 domain-containing protein</fullName>
    </recommendedName>
</protein>
<reference evidence="4" key="1">
    <citation type="submission" date="2017-11" db="EMBL/GenBank/DDBJ databases">
        <title>Phenotypic and genomic properties of facultatively anaerobic sulfur-reducing natronoarchaea from hypersaline soda lakes.</title>
        <authorList>
            <person name="Sorokin D.Y."/>
            <person name="Kublanov I.V."/>
            <person name="Roman P."/>
            <person name="Sinninghe Damste J.S."/>
            <person name="Golyshin P.N."/>
            <person name="Rojo D."/>
            <person name="Ciordia S."/>
            <person name="Mena M.D.C."/>
            <person name="Ferrer M."/>
            <person name="Messina E."/>
            <person name="Smedile F."/>
            <person name="La Spada G."/>
            <person name="La Cono V."/>
            <person name="Yakimov M.M."/>
        </authorList>
    </citation>
    <scope>NUCLEOTIDE SEQUENCE [LARGE SCALE GENOMIC DNA]</scope>
    <source>
        <strain evidence="4">AArc-Sl</strain>
    </source>
</reference>
<feature type="domain" description="DUF8135" evidence="2">
    <location>
        <begin position="87"/>
        <end position="134"/>
    </location>
</feature>
<feature type="compositionally biased region" description="Basic and acidic residues" evidence="1">
    <location>
        <begin position="1"/>
        <end position="14"/>
    </location>
</feature>
<keyword evidence="4" id="KW-1185">Reference proteome</keyword>
<organism evidence="3 4">
    <name type="scientific">Halalkaliarchaeum desulfuricum</name>
    <dbReference type="NCBI Taxonomy" id="2055893"/>
    <lineage>
        <taxon>Archaea</taxon>
        <taxon>Methanobacteriati</taxon>
        <taxon>Methanobacteriota</taxon>
        <taxon>Stenosarchaea group</taxon>
        <taxon>Halobacteria</taxon>
        <taxon>Halobacteriales</taxon>
        <taxon>Haloferacaceae</taxon>
        <taxon>Halalkaliarchaeum</taxon>
    </lineage>
</organism>
<proteinExistence type="predicted"/>
<name>A0A343TFR1_9EURY</name>
<sequence length="142" mass="15969">MSDPDHDPDEKDQPFEEIDQDEPFEEIGRTDPFAELDDEGDPLEDPFEEMDDEMSIENVWETLGEEGGEVDSTLAPVEGEGGPDVETVEKRSFCQRCRYLSAPPTVECTHEGTEILEVVDSNNFRVQNCPMIERGGPESSTR</sequence>
<accession>A0A343TFR1</accession>
<dbReference type="GeneID" id="37876613"/>
<feature type="region of interest" description="Disordered" evidence="1">
    <location>
        <begin position="1"/>
        <end position="49"/>
    </location>
</feature>
<evidence type="ECO:0000256" key="1">
    <source>
        <dbReference type="SAM" id="MobiDB-lite"/>
    </source>
</evidence>
<dbReference type="AlphaFoldDB" id="A0A343TFR1"/>
<dbReference type="Proteomes" id="UP000263012">
    <property type="component" value="Chromosome"/>
</dbReference>
<dbReference type="KEGG" id="hdf:AArcSl_0278"/>
<feature type="compositionally biased region" description="Acidic residues" evidence="1">
    <location>
        <begin position="34"/>
        <end position="49"/>
    </location>
</feature>
<dbReference type="EMBL" id="CP025066">
    <property type="protein sequence ID" value="AUX07933.1"/>
    <property type="molecule type" value="Genomic_DNA"/>
</dbReference>
<feature type="compositionally biased region" description="Acidic residues" evidence="1">
    <location>
        <begin position="15"/>
        <end position="25"/>
    </location>
</feature>
<evidence type="ECO:0000313" key="4">
    <source>
        <dbReference type="Proteomes" id="UP000263012"/>
    </source>
</evidence>